<sequence>MAEKADQIHSEVVEHPNPHHVPDDKIIAPMEHIQDYQEAQHINLSWRSWMVVFVTCFAIMAQVFVVVAAGSVIAFIIRDLGDAALSGWIIQGPLLMQSVLSPVVGRLSDVLDRKYLAGIPPLIAFVGAVISAKATSMAMLIGGGVLIGTTLSTIAIVQAIPSEVLPLKYRALANGFAFLGGAVGGLVGGLGAGGVTNANPEGWRSIFWMQAAFHLATTIGIFAFYHPPRRSDYGKLSVKEVLWAIDPIGSTLFVASATLLLLALDWAGGAYAWSDVHVAAPLGVGLGLLLLFGLYEWKGRDDGIVAHVFFKGSPNFALSVFAFGVEGWMFYSAVNSVTPQIVLNLGFEDNSWSISIRQLAYSLTSLFASIPITLYATKYKDLKTPLILTYILFLVVTICYSVITPTMSHAQIGFNVISGIGQSGPLTLLVAAVQFTAPHAFLSTATGLAFSARAIGGAFGSAVLDAIINGKLASTYDSSVGDAAVAAGLPRASVAALLAAFASGSTAAMEAVEGSNAKVLAAASEASRWAYAHAYRLAWASIVPFVVLALVCVACLKGVKELMTERVEATVEHVGEAEKA</sequence>
<protein>
    <submittedName>
        <fullName evidence="1">Uncharacterized protein</fullName>
    </submittedName>
</protein>
<proteinExistence type="predicted"/>
<evidence type="ECO:0000313" key="2">
    <source>
        <dbReference type="Proteomes" id="UP001320706"/>
    </source>
</evidence>
<dbReference type="EMBL" id="JAMKPW020000042">
    <property type="protein sequence ID" value="KAK8196066.1"/>
    <property type="molecule type" value="Genomic_DNA"/>
</dbReference>
<comment type="caution">
    <text evidence="1">The sequence shown here is derived from an EMBL/GenBank/DDBJ whole genome shotgun (WGS) entry which is preliminary data.</text>
</comment>
<keyword evidence="2" id="KW-1185">Reference proteome</keyword>
<gene>
    <name evidence="1" type="ORF">M8818_007218</name>
</gene>
<organism evidence="1 2">
    <name type="scientific">Zalaria obscura</name>
    <dbReference type="NCBI Taxonomy" id="2024903"/>
    <lineage>
        <taxon>Eukaryota</taxon>
        <taxon>Fungi</taxon>
        <taxon>Dikarya</taxon>
        <taxon>Ascomycota</taxon>
        <taxon>Pezizomycotina</taxon>
        <taxon>Dothideomycetes</taxon>
        <taxon>Dothideomycetidae</taxon>
        <taxon>Dothideales</taxon>
        <taxon>Zalariaceae</taxon>
        <taxon>Zalaria</taxon>
    </lineage>
</organism>
<dbReference type="Proteomes" id="UP001320706">
    <property type="component" value="Unassembled WGS sequence"/>
</dbReference>
<accession>A0ACC3S4W2</accession>
<evidence type="ECO:0000313" key="1">
    <source>
        <dbReference type="EMBL" id="KAK8196066.1"/>
    </source>
</evidence>
<reference evidence="1" key="1">
    <citation type="submission" date="2024-02" db="EMBL/GenBank/DDBJ databases">
        <title>Metagenome Assembled Genome of Zalaria obscura JY119.</title>
        <authorList>
            <person name="Vighnesh L."/>
            <person name="Jagadeeshwari U."/>
            <person name="Venkata Ramana C."/>
            <person name="Sasikala C."/>
        </authorList>
    </citation>
    <scope>NUCLEOTIDE SEQUENCE</scope>
    <source>
        <strain evidence="1">JY119</strain>
    </source>
</reference>
<name>A0ACC3S4W2_9PEZI</name>